<evidence type="ECO:0008006" key="12">
    <source>
        <dbReference type="Google" id="ProtNLM"/>
    </source>
</evidence>
<protein>
    <recommendedName>
        <fullName evidence="12">Mitochondrial outer membrane translocase complex, subunit Tom5</fullName>
    </recommendedName>
</protein>
<accession>A0A6A6UJV7</accession>
<dbReference type="GO" id="GO:0006626">
    <property type="term" value="P:protein targeting to mitochondrion"/>
    <property type="evidence" value="ECO:0007669"/>
    <property type="project" value="UniProtKB-ARBA"/>
</dbReference>
<dbReference type="GO" id="GO:0005741">
    <property type="term" value="C:mitochondrial outer membrane"/>
    <property type="evidence" value="ECO:0007669"/>
    <property type="project" value="UniProtKB-SubCell"/>
</dbReference>
<dbReference type="InterPro" id="IPR019603">
    <property type="entry name" value="Tom5"/>
</dbReference>
<evidence type="ECO:0000256" key="1">
    <source>
        <dbReference type="ARBA" id="ARBA00004572"/>
    </source>
</evidence>
<gene>
    <name evidence="10" type="ORF">BT63DRAFT_476863</name>
</gene>
<evidence type="ECO:0000256" key="8">
    <source>
        <dbReference type="ARBA" id="ARBA00023136"/>
    </source>
</evidence>
<dbReference type="Pfam" id="PF10642">
    <property type="entry name" value="Tom5"/>
    <property type="match status" value="1"/>
</dbReference>
<evidence type="ECO:0000313" key="11">
    <source>
        <dbReference type="Proteomes" id="UP000799302"/>
    </source>
</evidence>
<comment type="subcellular location">
    <subcellularLocation>
        <location evidence="1">Mitochondrion outer membrane</location>
        <topology evidence="1">Single-pass membrane protein</topology>
    </subcellularLocation>
</comment>
<name>A0A6A6UJV7_9PEZI</name>
<comment type="similarity">
    <text evidence="9">Belongs to the Tom5 family.</text>
</comment>
<evidence type="ECO:0000256" key="9">
    <source>
        <dbReference type="ARBA" id="ARBA00025716"/>
    </source>
</evidence>
<organism evidence="10 11">
    <name type="scientific">Microthyrium microscopicum</name>
    <dbReference type="NCBI Taxonomy" id="703497"/>
    <lineage>
        <taxon>Eukaryota</taxon>
        <taxon>Fungi</taxon>
        <taxon>Dikarya</taxon>
        <taxon>Ascomycota</taxon>
        <taxon>Pezizomycotina</taxon>
        <taxon>Dothideomycetes</taxon>
        <taxon>Dothideomycetes incertae sedis</taxon>
        <taxon>Microthyriales</taxon>
        <taxon>Microthyriaceae</taxon>
        <taxon>Microthyrium</taxon>
    </lineage>
</organism>
<keyword evidence="2" id="KW-0813">Transport</keyword>
<dbReference type="GO" id="GO:0015031">
    <property type="term" value="P:protein transport"/>
    <property type="evidence" value="ECO:0007669"/>
    <property type="project" value="UniProtKB-KW"/>
</dbReference>
<keyword evidence="7" id="KW-0496">Mitochondrion</keyword>
<dbReference type="EMBL" id="MU004232">
    <property type="protein sequence ID" value="KAF2672050.1"/>
    <property type="molecule type" value="Genomic_DNA"/>
</dbReference>
<keyword evidence="5" id="KW-0653">Protein transport</keyword>
<evidence type="ECO:0000256" key="7">
    <source>
        <dbReference type="ARBA" id="ARBA00023128"/>
    </source>
</evidence>
<dbReference type="OrthoDB" id="4150500at2759"/>
<dbReference type="Proteomes" id="UP000799302">
    <property type="component" value="Unassembled WGS sequence"/>
</dbReference>
<keyword evidence="8" id="KW-0472">Membrane</keyword>
<proteinExistence type="inferred from homology"/>
<keyword evidence="11" id="KW-1185">Reference proteome</keyword>
<keyword evidence="6" id="KW-1133">Transmembrane helix</keyword>
<evidence type="ECO:0000256" key="5">
    <source>
        <dbReference type="ARBA" id="ARBA00022927"/>
    </source>
</evidence>
<evidence type="ECO:0000313" key="10">
    <source>
        <dbReference type="EMBL" id="KAF2672050.1"/>
    </source>
</evidence>
<evidence type="ECO:0000256" key="6">
    <source>
        <dbReference type="ARBA" id="ARBA00022989"/>
    </source>
</evidence>
<evidence type="ECO:0000256" key="4">
    <source>
        <dbReference type="ARBA" id="ARBA00022787"/>
    </source>
</evidence>
<keyword evidence="4" id="KW-1000">Mitochondrion outer membrane</keyword>
<sequence length="50" mass="5567">MYGGPPEQSPAEIKARAQELEASTTIQFTLTTCVLLYLSPFAVDYVQKLF</sequence>
<evidence type="ECO:0000256" key="3">
    <source>
        <dbReference type="ARBA" id="ARBA00022692"/>
    </source>
</evidence>
<dbReference type="AlphaFoldDB" id="A0A6A6UJV7"/>
<reference evidence="10" key="1">
    <citation type="journal article" date="2020" name="Stud. Mycol.">
        <title>101 Dothideomycetes genomes: a test case for predicting lifestyles and emergence of pathogens.</title>
        <authorList>
            <person name="Haridas S."/>
            <person name="Albert R."/>
            <person name="Binder M."/>
            <person name="Bloem J."/>
            <person name="Labutti K."/>
            <person name="Salamov A."/>
            <person name="Andreopoulos B."/>
            <person name="Baker S."/>
            <person name="Barry K."/>
            <person name="Bills G."/>
            <person name="Bluhm B."/>
            <person name="Cannon C."/>
            <person name="Castanera R."/>
            <person name="Culley D."/>
            <person name="Daum C."/>
            <person name="Ezra D."/>
            <person name="Gonzalez J."/>
            <person name="Henrissat B."/>
            <person name="Kuo A."/>
            <person name="Liang C."/>
            <person name="Lipzen A."/>
            <person name="Lutzoni F."/>
            <person name="Magnuson J."/>
            <person name="Mondo S."/>
            <person name="Nolan M."/>
            <person name="Ohm R."/>
            <person name="Pangilinan J."/>
            <person name="Park H.-J."/>
            <person name="Ramirez L."/>
            <person name="Alfaro M."/>
            <person name="Sun H."/>
            <person name="Tritt A."/>
            <person name="Yoshinaga Y."/>
            <person name="Zwiers L.-H."/>
            <person name="Turgeon B."/>
            <person name="Goodwin S."/>
            <person name="Spatafora J."/>
            <person name="Crous P."/>
            <person name="Grigoriev I."/>
        </authorList>
    </citation>
    <scope>NUCLEOTIDE SEQUENCE</scope>
    <source>
        <strain evidence="10">CBS 115976</strain>
    </source>
</reference>
<evidence type="ECO:0000256" key="2">
    <source>
        <dbReference type="ARBA" id="ARBA00022448"/>
    </source>
</evidence>
<keyword evidence="3" id="KW-0812">Transmembrane</keyword>